<organism evidence="3 4">
    <name type="scientific">Lentilactobacillus kisonensis DSM 19906 = JCM 15041</name>
    <dbReference type="NCBI Taxonomy" id="1423766"/>
    <lineage>
        <taxon>Bacteria</taxon>
        <taxon>Bacillati</taxon>
        <taxon>Bacillota</taxon>
        <taxon>Bacilli</taxon>
        <taxon>Lactobacillales</taxon>
        <taxon>Lactobacillaceae</taxon>
        <taxon>Lentilactobacillus</taxon>
    </lineage>
</organism>
<feature type="compositionally biased region" description="Basic and acidic residues" evidence="1">
    <location>
        <begin position="161"/>
        <end position="172"/>
    </location>
</feature>
<feature type="transmembrane region" description="Helical" evidence="2">
    <location>
        <begin position="12"/>
        <end position="32"/>
    </location>
</feature>
<comment type="caution">
    <text evidence="3">The sequence shown here is derived from an EMBL/GenBank/DDBJ whole genome shotgun (WGS) entry which is preliminary data.</text>
</comment>
<evidence type="ECO:0000313" key="3">
    <source>
        <dbReference type="EMBL" id="KRL20103.1"/>
    </source>
</evidence>
<dbReference type="PATRIC" id="fig|1423766.4.peg.1920"/>
<dbReference type="AlphaFoldDB" id="A0A0R1NHY2"/>
<keyword evidence="2" id="KW-0812">Transmembrane</keyword>
<keyword evidence="2" id="KW-1133">Transmembrane helix</keyword>
<dbReference type="Proteomes" id="UP000051439">
    <property type="component" value="Unassembled WGS sequence"/>
</dbReference>
<keyword evidence="4" id="KW-1185">Reference proteome</keyword>
<evidence type="ECO:0000313" key="4">
    <source>
        <dbReference type="Proteomes" id="UP000051439"/>
    </source>
</evidence>
<evidence type="ECO:0000256" key="2">
    <source>
        <dbReference type="SAM" id="Phobius"/>
    </source>
</evidence>
<accession>A0A0R1NHY2</accession>
<protein>
    <recommendedName>
        <fullName evidence="5">Phage holin, LL-H family</fullName>
    </recommendedName>
</protein>
<proteinExistence type="predicted"/>
<name>A0A0R1NHY2_9LACO</name>
<gene>
    <name evidence="3" type="ORF">FC98_GL001856</name>
</gene>
<feature type="compositionally biased region" description="Polar residues" evidence="1">
    <location>
        <begin position="133"/>
        <end position="144"/>
    </location>
</feature>
<keyword evidence="2" id="KW-0472">Membrane</keyword>
<evidence type="ECO:0008006" key="5">
    <source>
        <dbReference type="Google" id="ProtNLM"/>
    </source>
</evidence>
<dbReference type="EMBL" id="AZEB01000037">
    <property type="protein sequence ID" value="KRL20103.1"/>
    <property type="molecule type" value="Genomic_DNA"/>
</dbReference>
<sequence>MFAILTKTFNYLQSTGVLAAGIAFILAVWKAALPLAQAHAKTAQEKSLLTAIEGLVALNAQVAALSKQGRFDAVLNGALTFASDRGYTWAKSDLIKGFIEGIYQEYKRSGKDIAPVATTPSSDVVEEKPEVDAQSTTDNTNAKVDTSKSDSTDTVESDGVDDIKQLEGEVEK</sequence>
<feature type="region of interest" description="Disordered" evidence="1">
    <location>
        <begin position="114"/>
        <end position="172"/>
    </location>
</feature>
<evidence type="ECO:0000256" key="1">
    <source>
        <dbReference type="SAM" id="MobiDB-lite"/>
    </source>
</evidence>
<reference evidence="3 4" key="1">
    <citation type="journal article" date="2015" name="Genome Announc.">
        <title>Expanding the biotechnology potential of lactobacilli through comparative genomics of 213 strains and associated genera.</title>
        <authorList>
            <person name="Sun Z."/>
            <person name="Harris H.M."/>
            <person name="McCann A."/>
            <person name="Guo C."/>
            <person name="Argimon S."/>
            <person name="Zhang W."/>
            <person name="Yang X."/>
            <person name="Jeffery I.B."/>
            <person name="Cooney J.C."/>
            <person name="Kagawa T.F."/>
            <person name="Liu W."/>
            <person name="Song Y."/>
            <person name="Salvetti E."/>
            <person name="Wrobel A."/>
            <person name="Rasinkangas P."/>
            <person name="Parkhill J."/>
            <person name="Rea M.C."/>
            <person name="O'Sullivan O."/>
            <person name="Ritari J."/>
            <person name="Douillard F.P."/>
            <person name="Paul Ross R."/>
            <person name="Yang R."/>
            <person name="Briner A.E."/>
            <person name="Felis G.E."/>
            <person name="de Vos W.M."/>
            <person name="Barrangou R."/>
            <person name="Klaenhammer T.R."/>
            <person name="Caufield P.W."/>
            <person name="Cui Y."/>
            <person name="Zhang H."/>
            <person name="O'Toole P.W."/>
        </authorList>
    </citation>
    <scope>NUCLEOTIDE SEQUENCE [LARGE SCALE GENOMIC DNA]</scope>
    <source>
        <strain evidence="3 4">DSM 19906</strain>
    </source>
</reference>
<dbReference type="RefSeq" id="WP_054655363.1">
    <property type="nucleotide sequence ID" value="NZ_AZEB01000037.1"/>
</dbReference>